<dbReference type="Proteomes" id="UP000011648">
    <property type="component" value="Unassembled WGS sequence"/>
</dbReference>
<accession>M0ADR6</accession>
<sequence length="139" mass="14897">MSADGTEREGDLLDWWECASCGETGRNGIPQCPSCGSMQIGLCPDGVDLPPCWTESAADAAALGVDRLFFHLDGPGFIGIDGDEAELVGADLKAGEEPDPETRRATGENVRELAETYNDEFYGENNRALRPDTDRGETA</sequence>
<dbReference type="AlphaFoldDB" id="M0ADR6"/>
<dbReference type="RefSeq" id="WP_006824082.1">
    <property type="nucleotide sequence ID" value="NZ_AOIL01000007.1"/>
</dbReference>
<reference evidence="1 2" key="1">
    <citation type="journal article" date="2014" name="PLoS Genet.">
        <title>Phylogenetically driven sequencing of extremely halophilic archaea reveals strategies for static and dynamic osmo-response.</title>
        <authorList>
            <person name="Becker E.A."/>
            <person name="Seitzer P.M."/>
            <person name="Tritt A."/>
            <person name="Larsen D."/>
            <person name="Krusor M."/>
            <person name="Yao A.I."/>
            <person name="Wu D."/>
            <person name="Madern D."/>
            <person name="Eisen J.A."/>
            <person name="Darling A.E."/>
            <person name="Facciotti M.T."/>
        </authorList>
    </citation>
    <scope>NUCLEOTIDE SEQUENCE [LARGE SCALE GENOMIC DNA]</scope>
    <source>
        <strain evidence="1 2">DSM 12281</strain>
    </source>
</reference>
<keyword evidence="2" id="KW-1185">Reference proteome</keyword>
<gene>
    <name evidence="1" type="ORF">C484_00835</name>
</gene>
<dbReference type="EMBL" id="AOIL01000007">
    <property type="protein sequence ID" value="ELY96526.1"/>
    <property type="molecule type" value="Genomic_DNA"/>
</dbReference>
<dbReference type="STRING" id="1230458.C484_00835"/>
<proteinExistence type="predicted"/>
<protein>
    <submittedName>
        <fullName evidence="1">Uncharacterized protein</fullName>
    </submittedName>
</protein>
<comment type="caution">
    <text evidence="1">The sequence shown here is derived from an EMBL/GenBank/DDBJ whole genome shotgun (WGS) entry which is preliminary data.</text>
</comment>
<name>M0ADR6_9EURY</name>
<dbReference type="PATRIC" id="fig|1230458.4.peg.153"/>
<organism evidence="1 2">
    <name type="scientific">Natrialba taiwanensis DSM 12281</name>
    <dbReference type="NCBI Taxonomy" id="1230458"/>
    <lineage>
        <taxon>Archaea</taxon>
        <taxon>Methanobacteriati</taxon>
        <taxon>Methanobacteriota</taxon>
        <taxon>Stenosarchaea group</taxon>
        <taxon>Halobacteria</taxon>
        <taxon>Halobacteriales</taxon>
        <taxon>Natrialbaceae</taxon>
        <taxon>Natrialba</taxon>
    </lineage>
</organism>
<evidence type="ECO:0000313" key="2">
    <source>
        <dbReference type="Proteomes" id="UP000011648"/>
    </source>
</evidence>
<evidence type="ECO:0000313" key="1">
    <source>
        <dbReference type="EMBL" id="ELY96526.1"/>
    </source>
</evidence>